<accession>A0A1J1I7X8</accession>
<gene>
    <name evidence="1" type="ORF">CLUMA_CG009291</name>
</gene>
<keyword evidence="2" id="KW-1185">Reference proteome</keyword>
<sequence length="96" mass="11542">MGSEPTERERRQQSKKLATMLCRREIYFPTMVIIFQRKNLNDALLRRHKLLTRKHTRKSNVQTIISMKVKEEILYETLHETRFQDIDIGPKTENTL</sequence>
<reference evidence="1 2" key="1">
    <citation type="submission" date="2015-04" db="EMBL/GenBank/DDBJ databases">
        <authorList>
            <person name="Syromyatnikov M.Y."/>
            <person name="Popov V.N."/>
        </authorList>
    </citation>
    <scope>NUCLEOTIDE SEQUENCE [LARGE SCALE GENOMIC DNA]</scope>
</reference>
<evidence type="ECO:0000313" key="1">
    <source>
        <dbReference type="EMBL" id="CRK95842.1"/>
    </source>
</evidence>
<protein>
    <submittedName>
        <fullName evidence="1">CLUMA_CG009291, isoform A</fullName>
    </submittedName>
</protein>
<dbReference type="EMBL" id="CVRI01000043">
    <property type="protein sequence ID" value="CRK95842.1"/>
    <property type="molecule type" value="Genomic_DNA"/>
</dbReference>
<name>A0A1J1I7X8_9DIPT</name>
<evidence type="ECO:0000313" key="2">
    <source>
        <dbReference type="Proteomes" id="UP000183832"/>
    </source>
</evidence>
<organism evidence="1 2">
    <name type="scientific">Clunio marinus</name>
    <dbReference type="NCBI Taxonomy" id="568069"/>
    <lineage>
        <taxon>Eukaryota</taxon>
        <taxon>Metazoa</taxon>
        <taxon>Ecdysozoa</taxon>
        <taxon>Arthropoda</taxon>
        <taxon>Hexapoda</taxon>
        <taxon>Insecta</taxon>
        <taxon>Pterygota</taxon>
        <taxon>Neoptera</taxon>
        <taxon>Endopterygota</taxon>
        <taxon>Diptera</taxon>
        <taxon>Nematocera</taxon>
        <taxon>Chironomoidea</taxon>
        <taxon>Chironomidae</taxon>
        <taxon>Clunio</taxon>
    </lineage>
</organism>
<dbReference type="Proteomes" id="UP000183832">
    <property type="component" value="Unassembled WGS sequence"/>
</dbReference>
<proteinExistence type="predicted"/>
<dbReference type="AlphaFoldDB" id="A0A1J1I7X8"/>